<dbReference type="EMBL" id="BMJV01000001">
    <property type="protein sequence ID" value="GGG60920.1"/>
    <property type="molecule type" value="Genomic_DNA"/>
</dbReference>
<organism evidence="2 3">
    <name type="scientific">Salipiger pallidus</name>
    <dbReference type="NCBI Taxonomy" id="1775170"/>
    <lineage>
        <taxon>Bacteria</taxon>
        <taxon>Pseudomonadati</taxon>
        <taxon>Pseudomonadota</taxon>
        <taxon>Alphaproteobacteria</taxon>
        <taxon>Rhodobacterales</taxon>
        <taxon>Roseobacteraceae</taxon>
        <taxon>Salipiger</taxon>
    </lineage>
</organism>
<feature type="domain" description="DUF1330" evidence="1">
    <location>
        <begin position="2"/>
        <end position="96"/>
    </location>
</feature>
<gene>
    <name evidence="2" type="ORF">GCM10011415_03660</name>
</gene>
<evidence type="ECO:0000259" key="1">
    <source>
        <dbReference type="Pfam" id="PF07045"/>
    </source>
</evidence>
<sequence length="97" mass="10755">MTAFVIGQMMIHDRGWMDEYFAKIPDVVARHGGAFRVRGGAPERMEGDAPLPHAAFIIEFPDRDHATAFWNSDAFQSLALLRRPGSTLDALLVDGLD</sequence>
<dbReference type="Proteomes" id="UP000617145">
    <property type="component" value="Unassembled WGS sequence"/>
</dbReference>
<reference evidence="2" key="1">
    <citation type="journal article" date="2014" name="Int. J. Syst. Evol. Microbiol.">
        <title>Complete genome sequence of Corynebacterium casei LMG S-19264T (=DSM 44701T), isolated from a smear-ripened cheese.</title>
        <authorList>
            <consortium name="US DOE Joint Genome Institute (JGI-PGF)"/>
            <person name="Walter F."/>
            <person name="Albersmeier A."/>
            <person name="Kalinowski J."/>
            <person name="Ruckert C."/>
        </authorList>
    </citation>
    <scope>NUCLEOTIDE SEQUENCE</scope>
    <source>
        <strain evidence="2">CGMCC 1.15762</strain>
    </source>
</reference>
<evidence type="ECO:0000313" key="2">
    <source>
        <dbReference type="EMBL" id="GGG60920.1"/>
    </source>
</evidence>
<reference evidence="2" key="2">
    <citation type="submission" date="2020-09" db="EMBL/GenBank/DDBJ databases">
        <authorList>
            <person name="Sun Q."/>
            <person name="Zhou Y."/>
        </authorList>
    </citation>
    <scope>NUCLEOTIDE SEQUENCE</scope>
    <source>
        <strain evidence="2">CGMCC 1.15762</strain>
    </source>
</reference>
<dbReference type="Pfam" id="PF07045">
    <property type="entry name" value="DUF1330"/>
    <property type="match status" value="1"/>
</dbReference>
<dbReference type="SUPFAM" id="SSF54909">
    <property type="entry name" value="Dimeric alpha+beta barrel"/>
    <property type="match status" value="1"/>
</dbReference>
<evidence type="ECO:0000313" key="3">
    <source>
        <dbReference type="Proteomes" id="UP000617145"/>
    </source>
</evidence>
<dbReference type="PANTHER" id="PTHR41521:SF4">
    <property type="entry name" value="BLR0684 PROTEIN"/>
    <property type="match status" value="1"/>
</dbReference>
<comment type="caution">
    <text evidence="2">The sequence shown here is derived from an EMBL/GenBank/DDBJ whole genome shotgun (WGS) entry which is preliminary data.</text>
</comment>
<dbReference type="RefSeq" id="WP_188788240.1">
    <property type="nucleotide sequence ID" value="NZ_BMJV01000001.1"/>
</dbReference>
<name>A0A8J2ZGT0_9RHOB</name>
<dbReference type="PANTHER" id="PTHR41521">
    <property type="match status" value="1"/>
</dbReference>
<dbReference type="InterPro" id="IPR011008">
    <property type="entry name" value="Dimeric_a/b-barrel"/>
</dbReference>
<proteinExistence type="predicted"/>
<accession>A0A8J2ZGT0</accession>
<dbReference type="AlphaFoldDB" id="A0A8J2ZGT0"/>
<keyword evidence="3" id="KW-1185">Reference proteome</keyword>
<dbReference type="InterPro" id="IPR010753">
    <property type="entry name" value="DUF1330"/>
</dbReference>
<protein>
    <recommendedName>
        <fullName evidence="1">DUF1330 domain-containing protein</fullName>
    </recommendedName>
</protein>
<dbReference type="Gene3D" id="3.30.70.100">
    <property type="match status" value="1"/>
</dbReference>